<name>E8R9X1_DESM0</name>
<evidence type="ECO:0000313" key="2">
    <source>
        <dbReference type="Proteomes" id="UP000001068"/>
    </source>
</evidence>
<keyword evidence="2" id="KW-1185">Reference proteome</keyword>
<dbReference type="AlphaFoldDB" id="E8R9X1"/>
<organism evidence="1 2">
    <name type="scientific">Desulfurococcus mucosus (strain ATCC 35584 / DSM 2162 / JCM 9187 / O7/1)</name>
    <dbReference type="NCBI Taxonomy" id="765177"/>
    <lineage>
        <taxon>Archaea</taxon>
        <taxon>Thermoproteota</taxon>
        <taxon>Thermoprotei</taxon>
        <taxon>Desulfurococcales</taxon>
        <taxon>Desulfurococcaceae</taxon>
        <taxon>Desulfurococcus</taxon>
    </lineage>
</organism>
<dbReference type="Proteomes" id="UP000001068">
    <property type="component" value="Chromosome"/>
</dbReference>
<dbReference type="OrthoDB" id="18727at2157"/>
<dbReference type="Gene3D" id="3.30.70.3120">
    <property type="match status" value="1"/>
</dbReference>
<proteinExistence type="predicted"/>
<dbReference type="KEGG" id="dmu:Desmu_0995"/>
<evidence type="ECO:0000313" key="1">
    <source>
        <dbReference type="EMBL" id="ADV65297.1"/>
    </source>
</evidence>
<dbReference type="eggNOG" id="arCOG02670">
    <property type="taxonomic scope" value="Archaea"/>
</dbReference>
<dbReference type="HOGENOM" id="CLU_100861_0_0_2"/>
<sequence>MAEVNKPFFIHVALSPHSALNFGTLTGNKSRPVFTIPPPTTLIGALSYPLARIEGSPESGRRYMPAVLAGILMGVYMRLDGPAIPYATITKMWFYDPDDKLVKSDAYGYQRLYVKPKWRGGPTIKAVYIFDGVKARKELGDRWREKLVASATTMVRLGDKESLVSVDQVSYGEAEILYLDEVVTRYTVPLNDALLIEPVERWQELKVYEFYDWRKLKGPDITELPTTKVVFAYDRRNFLAGGLKVRNRNAGKLKAYKLKVGEEVEHVVAW</sequence>
<reference evidence="1 2" key="2">
    <citation type="journal article" date="2011" name="Stand. Genomic Sci.">
        <title>Complete genome sequence of Desulfurococcus mucosus type strain (O7/1).</title>
        <authorList>
            <person name="Wirth R."/>
            <person name="Chertkov O."/>
            <person name="Held B."/>
            <person name="Lapidus A."/>
            <person name="Nolan M."/>
            <person name="Lucas S."/>
            <person name="Hammon N."/>
            <person name="Deshpande S."/>
            <person name="Cheng J.F."/>
            <person name="Tapia R."/>
            <person name="Han C."/>
            <person name="Goodwin L."/>
            <person name="Pitluck S."/>
            <person name="Liolios K."/>
            <person name="Ioanna P."/>
            <person name="Ivanova N."/>
            <person name="Mavromatis K."/>
            <person name="Mikhailova N."/>
            <person name="Pati A."/>
            <person name="Chen A."/>
            <person name="Palaniappan K."/>
            <person name="Land M."/>
            <person name="Hauser L."/>
            <person name="Chang Y.J."/>
            <person name="Jeffries C.D."/>
            <person name="Bilek Y."/>
            <person name="Hader T."/>
            <person name="Rohde M."/>
            <person name="Spring S."/>
            <person name="Sikorski J."/>
            <person name="Goker M."/>
            <person name="Woyke T."/>
            <person name="Bristow J."/>
            <person name="Eisen J.A."/>
            <person name="Markowitz V."/>
            <person name="Hugenholtz P."/>
            <person name="Kyrpides N.C."/>
            <person name="Klenk H.P."/>
        </authorList>
    </citation>
    <scope>NUCLEOTIDE SEQUENCE [LARGE SCALE GENOMIC DNA]</scope>
    <source>
        <strain evidence="2">ATCC 35584 / DSM 2162 / JCM 9187 / O7/1</strain>
    </source>
</reference>
<reference evidence="2" key="1">
    <citation type="submission" date="2010-11" db="EMBL/GenBank/DDBJ databases">
        <title>The complete genome of Desulfurococcus mucosus DSM 2162.</title>
        <authorList>
            <consortium name="US DOE Joint Genome Institute (JGI-PGF)"/>
            <person name="Lucas S."/>
            <person name="Copeland A."/>
            <person name="Lapidus A."/>
            <person name="Bruce D."/>
            <person name="Goodwin L."/>
            <person name="Pitluck S."/>
            <person name="Kyrpides N."/>
            <person name="Mavromatis K."/>
            <person name="Pagani I."/>
            <person name="Ivanova N."/>
            <person name="Ovchinnikova G."/>
            <person name="Chertkov O."/>
            <person name="Held B."/>
            <person name="Brettin T."/>
            <person name="Detter J.C."/>
            <person name="Tapia R."/>
            <person name="Han C."/>
            <person name="Land M."/>
            <person name="Hauser L."/>
            <person name="Markowitz V."/>
            <person name="Cheng J.-F."/>
            <person name="Hugenholtz P."/>
            <person name="Woyke T."/>
            <person name="Wu D."/>
            <person name="Wirth R."/>
            <person name="Bilek Y."/>
            <person name="Hader T."/>
            <person name="Klenk H.-P."/>
            <person name="Eisen J.A."/>
        </authorList>
    </citation>
    <scope>NUCLEOTIDE SEQUENCE [LARGE SCALE GENOMIC DNA]</scope>
    <source>
        <strain evidence="2">ATCC 35584 / DSM 2162 / JCM 9187 / O7/1</strain>
    </source>
</reference>
<protein>
    <submittedName>
        <fullName evidence="1">CRISPR-associated protein Cas5 family</fullName>
    </submittedName>
</protein>
<dbReference type="RefSeq" id="WP_013562519.1">
    <property type="nucleotide sequence ID" value="NC_014961.1"/>
</dbReference>
<dbReference type="GeneID" id="10153695"/>
<dbReference type="STRING" id="765177.Desmu_0995"/>
<dbReference type="InterPro" id="IPR053725">
    <property type="entry name" value="CRISPR_Cas5_sf"/>
</dbReference>
<dbReference type="EMBL" id="CP002363">
    <property type="protein sequence ID" value="ADV65297.1"/>
    <property type="molecule type" value="Genomic_DNA"/>
</dbReference>
<gene>
    <name evidence="1" type="ordered locus">Desmu_0995</name>
</gene>
<accession>E8R9X1</accession>